<name>A0ABN4ZBF2_9BACI</name>
<accession>A0ABN4ZBF2</accession>
<dbReference type="Proteomes" id="UP000195573">
    <property type="component" value="Chromosome"/>
</dbReference>
<protein>
    <submittedName>
        <fullName evidence="1">Uncharacterized protein</fullName>
    </submittedName>
</protein>
<sequence length="66" mass="7934">MCFFYGEKRWHTEDRSVCHLFVLKSFYNFPKTETMEVSTLPYKQEEYNMGNVYVRLMMYKVASDGG</sequence>
<evidence type="ECO:0000313" key="2">
    <source>
        <dbReference type="Proteomes" id="UP000195573"/>
    </source>
</evidence>
<dbReference type="EMBL" id="CP020880">
    <property type="protein sequence ID" value="ART75642.1"/>
    <property type="molecule type" value="Genomic_DNA"/>
</dbReference>
<keyword evidence="2" id="KW-1185">Reference proteome</keyword>
<reference evidence="1 2" key="1">
    <citation type="submission" date="2017-04" db="EMBL/GenBank/DDBJ databases">
        <title>Complete Genome Sequence of the Bacillus horikoshii 20a strain from Cuatro Cienegas, Coahuila, Mexico.</title>
        <authorList>
            <person name="Zarza E."/>
            <person name="Alcaraz L.D."/>
            <person name="Aguilar-Salinas B."/>
            <person name="Islas A."/>
            <person name="Olmedo-Alvarez G."/>
        </authorList>
    </citation>
    <scope>NUCLEOTIDE SEQUENCE [LARGE SCALE GENOMIC DNA]</scope>
    <source>
        <strain evidence="1 2">20a</strain>
    </source>
</reference>
<evidence type="ECO:0000313" key="1">
    <source>
        <dbReference type="EMBL" id="ART75642.1"/>
    </source>
</evidence>
<proteinExistence type="predicted"/>
<gene>
    <name evidence="1" type="ORF">B4U37_06190</name>
</gene>
<organism evidence="1 2">
    <name type="scientific">Sutcliffiella horikoshii</name>
    <dbReference type="NCBI Taxonomy" id="79883"/>
    <lineage>
        <taxon>Bacteria</taxon>
        <taxon>Bacillati</taxon>
        <taxon>Bacillota</taxon>
        <taxon>Bacilli</taxon>
        <taxon>Bacillales</taxon>
        <taxon>Bacillaceae</taxon>
        <taxon>Sutcliffiella</taxon>
    </lineage>
</organism>